<name>A0ACC0FCZ1_9ERIC</name>
<comment type="caution">
    <text evidence="1">The sequence shown here is derived from an EMBL/GenBank/DDBJ whole genome shotgun (WGS) entry which is preliminary data.</text>
</comment>
<reference evidence="1 2" key="1">
    <citation type="journal article" date="2022" name="Plant J.">
        <title>Chromosome-level genome of Camellia lanceoleosa provides a valuable resource for understanding genome evolution and self-incompatibility.</title>
        <authorList>
            <person name="Gong W."/>
            <person name="Xiao S."/>
            <person name="Wang L."/>
            <person name="Liao Z."/>
            <person name="Chang Y."/>
            <person name="Mo W."/>
            <person name="Hu G."/>
            <person name="Li W."/>
            <person name="Zhao G."/>
            <person name="Zhu H."/>
            <person name="Hu X."/>
            <person name="Ji K."/>
            <person name="Xiang X."/>
            <person name="Song Q."/>
            <person name="Yuan D."/>
            <person name="Jin S."/>
            <person name="Zhang L."/>
        </authorList>
    </citation>
    <scope>NUCLEOTIDE SEQUENCE [LARGE SCALE GENOMIC DNA]</scope>
    <source>
        <strain evidence="1">SQ_2022a</strain>
    </source>
</reference>
<proteinExistence type="predicted"/>
<gene>
    <name evidence="1" type="ORF">LOK49_LG14G01093</name>
</gene>
<dbReference type="Proteomes" id="UP001060215">
    <property type="component" value="Chromosome 15"/>
</dbReference>
<evidence type="ECO:0000313" key="2">
    <source>
        <dbReference type="Proteomes" id="UP001060215"/>
    </source>
</evidence>
<protein>
    <submittedName>
        <fullName evidence="1">Uncharacterized protein</fullName>
    </submittedName>
</protein>
<organism evidence="1 2">
    <name type="scientific">Camellia lanceoleosa</name>
    <dbReference type="NCBI Taxonomy" id="1840588"/>
    <lineage>
        <taxon>Eukaryota</taxon>
        <taxon>Viridiplantae</taxon>
        <taxon>Streptophyta</taxon>
        <taxon>Embryophyta</taxon>
        <taxon>Tracheophyta</taxon>
        <taxon>Spermatophyta</taxon>
        <taxon>Magnoliopsida</taxon>
        <taxon>eudicotyledons</taxon>
        <taxon>Gunneridae</taxon>
        <taxon>Pentapetalae</taxon>
        <taxon>asterids</taxon>
        <taxon>Ericales</taxon>
        <taxon>Theaceae</taxon>
        <taxon>Camellia</taxon>
    </lineage>
</organism>
<dbReference type="EMBL" id="CM045772">
    <property type="protein sequence ID" value="KAI7986592.1"/>
    <property type="molecule type" value="Genomic_DNA"/>
</dbReference>
<accession>A0ACC0FCZ1</accession>
<sequence length="143" mass="16040">MLLLSGPTRNTVSKIGSQTVFTIEGQLTEVMCTKYLQERKDLVQAFHKDIKLSDLSKITQVFVSLILSVTILFSSCLRLDSFSLNHVLFIFSSIWGRTLVIIKNAGHAINVEKSQEMFKHLKSFLVDPLPPKLESNGNNGKTD</sequence>
<keyword evidence="2" id="KW-1185">Reference proteome</keyword>
<evidence type="ECO:0000313" key="1">
    <source>
        <dbReference type="EMBL" id="KAI7986592.1"/>
    </source>
</evidence>